<evidence type="ECO:0000256" key="6">
    <source>
        <dbReference type="ARBA" id="ARBA00022763"/>
    </source>
</evidence>
<dbReference type="SUPFAM" id="SSF52540">
    <property type="entry name" value="P-loop containing nucleoside triphosphate hydrolases"/>
    <property type="match status" value="1"/>
</dbReference>
<evidence type="ECO:0000313" key="16">
    <source>
        <dbReference type="Proteomes" id="UP000237144"/>
    </source>
</evidence>
<feature type="coiled-coil region" evidence="12">
    <location>
        <begin position="271"/>
        <end position="326"/>
    </location>
</feature>
<keyword evidence="5" id="KW-0547">Nucleotide-binding</keyword>
<keyword evidence="6" id="KW-0227">DNA damage</keyword>
<gene>
    <name evidence="15" type="ORF">BMF94_6988</name>
</gene>
<sequence>MANKHILSDDDADLDAYETTSAKRQRRQVDEQDDDDQDRHRASPGPRKGADSGDGDGDAMDEDEEDELDDEGEEEDAEQERLNLKQIAQEMKSNGHRVAEAGVIRRVELHNFMCHSNTNVNFGPQVNFLVGVNGSGKSAVLTGVTMALGGNAKATNRGQKGGDLIMEGKPSARVAVTLANEGEDAFQNHIYGKEITVERTLNKAGGGAYKIKNAEGKVVDTKKATLDQILDTFNIQVDNPMTVLTQDQSRQFLASSSAKDKYNFFMRGTQLAQLTEEYEQIRSNTETMEEVLVKKREAIPELKEAYRRAKDRAKNAQLAVDQQKTLQLLNDQIAWAYVDESEEAVTFGAAKIQEEKDKLLGLEQERQAMADELAVHEGKIADSNEAEAEAKSIIAQKLPRRDELEALKKANRDRVMERKDRERKMNNTIQRLDATIAEFDRQILEEERKLSRDIEAERRPLRENVKKAEEDIVNLTKVIADARQSMDDIAEKLGRDTQQYDYVKQQISGAEQMQVETRGRLEAIKRSQGNALAAYGDKMPRFMQAINAEQWREKPVGPIGMHVKLNQPQYARVLESFFAATLNAFIVTNADDQRKLKGLHKRIGLDHNVPILMSAYDRNFDFSHGEPDPAILTVLRACTISNELVKQALIVSNRIESAALVPTRPDGDTLLRTNPRNVHAAFSAECFQIRINQGRSSSSTMMGWRGMPRLVRDVTAELHRVQEDLDRIKTDLHKMAVDKEAITRQCQQWEQERRKAEGSLRCACTVERDAQKRTAAQNRQIAMWNAKLQEEQPNNIAALQENKRETEAERENAQAQYAAGMAQLDDQPGSQNSQEIIDELKSLDEQLKKKHKLIQQIQKIVIEEEGNKLKVQSRIDKNKKAYNSLATSIASHEAELEGVKKERDSRIEQATKICARPVVEKPKTRKQLEREIASITTAIKRQEEDQGATLDEILEQLAHRKKTCHEAVKSTNEIASLIKDKQLKSFDRLGEALSAAYDARISRWTDFRTHIATRAKHMFSHHLTQRGFRGRLNFKHDACTLDVLIQTEADTGKKKAKQKDTKSLSGGEKSFSTVCLLLTMWESVGCPLRCLDEFDVFMDAVNRRIAMKMMVETAAQADQTQFILITPQDMGGLSHSGDEVKIVKLADPSRASGALAHGR</sequence>
<evidence type="ECO:0000313" key="15">
    <source>
        <dbReference type="EMBL" id="POY69998.1"/>
    </source>
</evidence>
<evidence type="ECO:0000256" key="1">
    <source>
        <dbReference type="ARBA" id="ARBA00004123"/>
    </source>
</evidence>
<dbReference type="Proteomes" id="UP000237144">
    <property type="component" value="Unassembled WGS sequence"/>
</dbReference>
<dbReference type="GO" id="GO:0005524">
    <property type="term" value="F:ATP binding"/>
    <property type="evidence" value="ECO:0007669"/>
    <property type="project" value="UniProtKB-KW"/>
</dbReference>
<proteinExistence type="inferred from homology"/>
<feature type="domain" description="RecF/RecN/SMC N-terminal" evidence="14">
    <location>
        <begin position="104"/>
        <end position="1128"/>
    </location>
</feature>
<keyword evidence="4" id="KW-0158">Chromosome</keyword>
<dbReference type="GO" id="GO:0035861">
    <property type="term" value="C:site of double-strand break"/>
    <property type="evidence" value="ECO:0007669"/>
    <property type="project" value="TreeGrafter"/>
</dbReference>
<keyword evidence="10" id="KW-0234">DNA repair</keyword>
<dbReference type="STRING" id="741276.A0A2S5AZN2"/>
<organism evidence="15 16">
    <name type="scientific">Rhodotorula taiwanensis</name>
    <dbReference type="NCBI Taxonomy" id="741276"/>
    <lineage>
        <taxon>Eukaryota</taxon>
        <taxon>Fungi</taxon>
        <taxon>Dikarya</taxon>
        <taxon>Basidiomycota</taxon>
        <taxon>Pucciniomycotina</taxon>
        <taxon>Microbotryomycetes</taxon>
        <taxon>Sporidiobolales</taxon>
        <taxon>Sporidiobolaceae</taxon>
        <taxon>Rhodotorula</taxon>
    </lineage>
</organism>
<evidence type="ECO:0000256" key="3">
    <source>
        <dbReference type="ARBA" id="ARBA00006793"/>
    </source>
</evidence>
<dbReference type="GO" id="GO:0005634">
    <property type="term" value="C:nucleus"/>
    <property type="evidence" value="ECO:0007669"/>
    <property type="project" value="UniProtKB-SubCell"/>
</dbReference>
<keyword evidence="9" id="KW-0233">DNA recombination</keyword>
<dbReference type="AlphaFoldDB" id="A0A2S5AZN2"/>
<feature type="coiled-coil region" evidence="12">
    <location>
        <begin position="711"/>
        <end position="759"/>
    </location>
</feature>
<evidence type="ECO:0000259" key="14">
    <source>
        <dbReference type="Pfam" id="PF02463"/>
    </source>
</evidence>
<evidence type="ECO:0000256" key="10">
    <source>
        <dbReference type="ARBA" id="ARBA00023204"/>
    </source>
</evidence>
<evidence type="ECO:0000256" key="4">
    <source>
        <dbReference type="ARBA" id="ARBA00022454"/>
    </source>
</evidence>
<dbReference type="GO" id="GO:0003684">
    <property type="term" value="F:damaged DNA binding"/>
    <property type="evidence" value="ECO:0007669"/>
    <property type="project" value="TreeGrafter"/>
</dbReference>
<protein>
    <recommendedName>
        <fullName evidence="14">RecF/RecN/SMC N-terminal domain-containing protein</fullName>
    </recommendedName>
</protein>
<evidence type="ECO:0000256" key="11">
    <source>
        <dbReference type="ARBA" id="ARBA00023242"/>
    </source>
</evidence>
<evidence type="ECO:0000256" key="12">
    <source>
        <dbReference type="SAM" id="Coils"/>
    </source>
</evidence>
<dbReference type="Pfam" id="PF02463">
    <property type="entry name" value="SMC_N"/>
    <property type="match status" value="1"/>
</dbReference>
<feature type="coiled-coil region" evidence="12">
    <location>
        <begin position="796"/>
        <end position="945"/>
    </location>
</feature>
<comment type="caution">
    <text evidence="15">The sequence shown here is derived from an EMBL/GenBank/DDBJ whole genome shotgun (WGS) entry which is preliminary data.</text>
</comment>
<evidence type="ECO:0000256" key="8">
    <source>
        <dbReference type="ARBA" id="ARBA00023054"/>
    </source>
</evidence>
<accession>A0A2S5AZN2</accession>
<comment type="subcellular location">
    <subcellularLocation>
        <location evidence="2">Chromosome</location>
    </subcellularLocation>
    <subcellularLocation>
        <location evidence="1">Nucleus</location>
    </subcellularLocation>
</comment>
<dbReference type="PANTHER" id="PTHR19306">
    <property type="entry name" value="STRUCTURAL MAINTENANCE OF CHROMOSOMES 5,6 SMC5, SMC6"/>
    <property type="match status" value="1"/>
</dbReference>
<keyword evidence="7" id="KW-0067">ATP-binding</keyword>
<evidence type="ECO:0000256" key="13">
    <source>
        <dbReference type="SAM" id="MobiDB-lite"/>
    </source>
</evidence>
<feature type="compositionally biased region" description="Acidic residues" evidence="13">
    <location>
        <begin position="53"/>
        <end position="78"/>
    </location>
</feature>
<dbReference type="PANTHER" id="PTHR19306:SF6">
    <property type="entry name" value="STRUCTURAL MAINTENANCE OF CHROMOSOMES PROTEIN 6"/>
    <property type="match status" value="1"/>
</dbReference>
<evidence type="ECO:0000256" key="9">
    <source>
        <dbReference type="ARBA" id="ARBA00023172"/>
    </source>
</evidence>
<name>A0A2S5AZN2_9BASI</name>
<dbReference type="GO" id="GO:0003697">
    <property type="term" value="F:single-stranded DNA binding"/>
    <property type="evidence" value="ECO:0007669"/>
    <property type="project" value="TreeGrafter"/>
</dbReference>
<feature type="coiled-coil region" evidence="12">
    <location>
        <begin position="429"/>
        <end position="485"/>
    </location>
</feature>
<evidence type="ECO:0000256" key="2">
    <source>
        <dbReference type="ARBA" id="ARBA00004286"/>
    </source>
</evidence>
<dbReference type="GO" id="GO:0030915">
    <property type="term" value="C:Smc5-Smc6 complex"/>
    <property type="evidence" value="ECO:0007669"/>
    <property type="project" value="TreeGrafter"/>
</dbReference>
<evidence type="ECO:0000256" key="7">
    <source>
        <dbReference type="ARBA" id="ARBA00022840"/>
    </source>
</evidence>
<keyword evidence="8 12" id="KW-0175">Coiled coil</keyword>
<dbReference type="InterPro" id="IPR003395">
    <property type="entry name" value="RecF/RecN/SMC_N"/>
</dbReference>
<feature type="region of interest" description="Disordered" evidence="13">
    <location>
        <begin position="1"/>
        <end position="80"/>
    </location>
</feature>
<evidence type="ECO:0000256" key="5">
    <source>
        <dbReference type="ARBA" id="ARBA00022741"/>
    </source>
</evidence>
<dbReference type="InterPro" id="IPR027417">
    <property type="entry name" value="P-loop_NTPase"/>
</dbReference>
<keyword evidence="11" id="KW-0539">Nucleus</keyword>
<keyword evidence="16" id="KW-1185">Reference proteome</keyword>
<dbReference type="Gene3D" id="3.40.50.300">
    <property type="entry name" value="P-loop containing nucleotide triphosphate hydrolases"/>
    <property type="match status" value="2"/>
</dbReference>
<dbReference type="OrthoDB" id="10072614at2759"/>
<reference evidence="15 16" key="1">
    <citation type="journal article" date="2018" name="Front. Microbiol.">
        <title>Prospects for Fungal Bioremediation of Acidic Radioactive Waste Sites: Characterization and Genome Sequence of Rhodotorula taiwanensis MD1149.</title>
        <authorList>
            <person name="Tkavc R."/>
            <person name="Matrosova V.Y."/>
            <person name="Grichenko O.E."/>
            <person name="Gostincar C."/>
            <person name="Volpe R.P."/>
            <person name="Klimenkova P."/>
            <person name="Gaidamakova E.K."/>
            <person name="Zhou C.E."/>
            <person name="Stewart B.J."/>
            <person name="Lyman M.G."/>
            <person name="Malfatti S.A."/>
            <person name="Rubinfeld B."/>
            <person name="Courtot M."/>
            <person name="Singh J."/>
            <person name="Dalgard C.L."/>
            <person name="Hamilton T."/>
            <person name="Frey K.G."/>
            <person name="Gunde-Cimerman N."/>
            <person name="Dugan L."/>
            <person name="Daly M.J."/>
        </authorList>
    </citation>
    <scope>NUCLEOTIDE SEQUENCE [LARGE SCALE GENOMIC DNA]</scope>
    <source>
        <strain evidence="15 16">MD1149</strain>
    </source>
</reference>
<dbReference type="GO" id="GO:0000724">
    <property type="term" value="P:double-strand break repair via homologous recombination"/>
    <property type="evidence" value="ECO:0007669"/>
    <property type="project" value="TreeGrafter"/>
</dbReference>
<dbReference type="EMBL" id="PJQD01000155">
    <property type="protein sequence ID" value="POY69998.1"/>
    <property type="molecule type" value="Genomic_DNA"/>
</dbReference>
<comment type="similarity">
    <text evidence="3">Belongs to the SMC family. SMC6 subfamily.</text>
</comment>